<dbReference type="GO" id="GO:0005737">
    <property type="term" value="C:cytoplasm"/>
    <property type="evidence" value="ECO:0007669"/>
    <property type="project" value="UniProtKB-SubCell"/>
</dbReference>
<dbReference type="Pfam" id="PF16609">
    <property type="entry name" value="SH3-RhoG_link"/>
    <property type="match status" value="1"/>
</dbReference>
<feature type="compositionally biased region" description="Basic and acidic residues" evidence="20">
    <location>
        <begin position="2414"/>
        <end position="2426"/>
    </location>
</feature>
<dbReference type="SMART" id="SM00326">
    <property type="entry name" value="SH3"/>
    <property type="match status" value="2"/>
</dbReference>
<dbReference type="Gene3D" id="2.60.40.10">
    <property type="entry name" value="Immunoglobulins"/>
    <property type="match status" value="1"/>
</dbReference>
<dbReference type="Gene3D" id="1.20.900.10">
    <property type="entry name" value="Dbl homology (DH) domain"/>
    <property type="match status" value="2"/>
</dbReference>
<dbReference type="InterPro" id="IPR013783">
    <property type="entry name" value="Ig-like_fold"/>
</dbReference>
<dbReference type="GO" id="GO:0007411">
    <property type="term" value="P:axon guidance"/>
    <property type="evidence" value="ECO:0007669"/>
    <property type="project" value="TreeGrafter"/>
</dbReference>
<dbReference type="Gene3D" id="1.10.510.10">
    <property type="entry name" value="Transferase(Phosphotransferase) domain 1"/>
    <property type="match status" value="1"/>
</dbReference>
<dbReference type="Pfam" id="PF13716">
    <property type="entry name" value="CRAL_TRIO_2"/>
    <property type="match status" value="1"/>
</dbReference>
<dbReference type="InterPro" id="IPR018159">
    <property type="entry name" value="Spectrin/alpha-actinin"/>
</dbReference>
<dbReference type="Pfam" id="PF23587">
    <property type="entry name" value="SH3_KALRN"/>
    <property type="match status" value="1"/>
</dbReference>
<evidence type="ECO:0000256" key="9">
    <source>
        <dbReference type="ARBA" id="ARBA00022679"/>
    </source>
</evidence>
<reference evidence="27 28" key="1">
    <citation type="submission" date="2009-06" db="EMBL/GenBank/DDBJ databases">
        <title>The Genome Sequence of Loxodonta africana (African elephant).</title>
        <authorList>
            <person name="Di Palma F."/>
            <person name="Heiman D."/>
            <person name="Young S."/>
            <person name="Johnson J."/>
            <person name="Lander E.S."/>
            <person name="Lindblad-Toh K."/>
        </authorList>
    </citation>
    <scope>NUCLEOTIDE SEQUENCE [LARGE SCALE GENOMIC DNA]</scope>
    <source>
        <strain evidence="27 28">Isolate ISIS603380</strain>
    </source>
</reference>
<keyword evidence="19" id="KW-0175">Coiled coil</keyword>
<dbReference type="Pfam" id="PF00621">
    <property type="entry name" value="RhoGEF"/>
    <property type="match status" value="2"/>
</dbReference>
<keyword evidence="7" id="KW-0597">Phosphoprotein</keyword>
<dbReference type="PROSITE" id="PS50003">
    <property type="entry name" value="PH_DOMAIN"/>
    <property type="match status" value="2"/>
</dbReference>
<accession>G3U8L9</accession>
<feature type="compositionally biased region" description="Low complexity" evidence="20">
    <location>
        <begin position="2316"/>
        <end position="2325"/>
    </location>
</feature>
<dbReference type="SUPFAM" id="SSF50044">
    <property type="entry name" value="SH3-domain"/>
    <property type="match status" value="2"/>
</dbReference>
<feature type="compositionally biased region" description="Polar residues" evidence="20">
    <location>
        <begin position="1594"/>
        <end position="1614"/>
    </location>
</feature>
<dbReference type="Pfam" id="PF00435">
    <property type="entry name" value="Spectrin"/>
    <property type="match status" value="4"/>
</dbReference>
<reference evidence="27" key="2">
    <citation type="submission" date="2025-08" db="UniProtKB">
        <authorList>
            <consortium name="Ensembl"/>
        </authorList>
    </citation>
    <scope>IDENTIFICATION</scope>
    <source>
        <strain evidence="27">Isolate ISIS603380</strain>
    </source>
</reference>
<dbReference type="PANTHER" id="PTHR22826">
    <property type="entry name" value="RHO GUANINE EXCHANGE FACTOR-RELATED"/>
    <property type="match status" value="1"/>
</dbReference>
<dbReference type="SMART" id="SM00150">
    <property type="entry name" value="SPEC"/>
    <property type="match status" value="6"/>
</dbReference>
<feature type="domain" description="Ig-like" evidence="26">
    <location>
        <begin position="2476"/>
        <end position="2566"/>
    </location>
</feature>
<dbReference type="InterPro" id="IPR058918">
    <property type="entry name" value="KALRN/TRIO-like_spectrin"/>
</dbReference>
<feature type="domain" description="DH" evidence="23">
    <location>
        <begin position="1257"/>
        <end position="1432"/>
    </location>
</feature>
<evidence type="ECO:0000259" key="21">
    <source>
        <dbReference type="PROSITE" id="PS50002"/>
    </source>
</evidence>
<dbReference type="InterPro" id="IPR011993">
    <property type="entry name" value="PH-like_dom_sf"/>
</dbReference>
<dbReference type="SUPFAM" id="SSF50729">
    <property type="entry name" value="PH domain-like"/>
    <property type="match status" value="2"/>
</dbReference>
<dbReference type="FunFam" id="1.20.58.60:FF:000024">
    <property type="entry name" value="Kalirin RhoGEF kinase a"/>
    <property type="match status" value="1"/>
</dbReference>
<feature type="compositionally biased region" description="Basic and acidic residues" evidence="20">
    <location>
        <begin position="1774"/>
        <end position="1787"/>
    </location>
</feature>
<dbReference type="SUPFAM" id="SSF48726">
    <property type="entry name" value="Immunoglobulin"/>
    <property type="match status" value="1"/>
</dbReference>
<feature type="domain" description="Protein kinase" evidence="24">
    <location>
        <begin position="2687"/>
        <end position="2941"/>
    </location>
</feature>
<feature type="compositionally biased region" description="Low complexity" evidence="20">
    <location>
        <begin position="2258"/>
        <end position="2280"/>
    </location>
</feature>
<comment type="catalytic activity">
    <reaction evidence="17">
        <text>L-seryl-[protein] + ATP = O-phospho-L-seryl-[protein] + ADP + H(+)</text>
        <dbReference type="Rhea" id="RHEA:17989"/>
        <dbReference type="Rhea" id="RHEA-COMP:9863"/>
        <dbReference type="Rhea" id="RHEA-COMP:11604"/>
        <dbReference type="ChEBI" id="CHEBI:15378"/>
        <dbReference type="ChEBI" id="CHEBI:29999"/>
        <dbReference type="ChEBI" id="CHEBI:30616"/>
        <dbReference type="ChEBI" id="CHEBI:83421"/>
        <dbReference type="ChEBI" id="CHEBI:456216"/>
        <dbReference type="EC" id="2.7.11.1"/>
    </reaction>
</comment>
<feature type="domain" description="SH3" evidence="21">
    <location>
        <begin position="1621"/>
        <end position="1686"/>
    </location>
</feature>
<dbReference type="InterPro" id="IPR000219">
    <property type="entry name" value="DH_dom"/>
</dbReference>
<feature type="domain" description="CRAL-TRIO" evidence="25">
    <location>
        <begin position="17"/>
        <end position="162"/>
    </location>
</feature>
<proteinExistence type="inferred from homology"/>
<evidence type="ECO:0000256" key="10">
    <source>
        <dbReference type="ARBA" id="ARBA00022737"/>
    </source>
</evidence>
<dbReference type="InterPro" id="IPR011009">
    <property type="entry name" value="Kinase-like_dom_sf"/>
</dbReference>
<dbReference type="InterPro" id="IPR028570">
    <property type="entry name" value="Kalirin_TRIO_SH3_1"/>
</dbReference>
<evidence type="ECO:0000256" key="7">
    <source>
        <dbReference type="ARBA" id="ARBA00022553"/>
    </source>
</evidence>
<dbReference type="CDD" id="cd00160">
    <property type="entry name" value="RhoGEF"/>
    <property type="match status" value="2"/>
</dbReference>
<feature type="region of interest" description="Disordered" evidence="20">
    <location>
        <begin position="1882"/>
        <end position="1913"/>
    </location>
</feature>
<comment type="subcellular location">
    <subcellularLocation>
        <location evidence="1">Cytoplasm</location>
    </subcellularLocation>
</comment>
<dbReference type="CDD" id="cd13240">
    <property type="entry name" value="PH1_Kalirin_Trio_like"/>
    <property type="match status" value="1"/>
</dbReference>
<dbReference type="FunFam" id="2.60.40.10:FF:000368">
    <property type="entry name" value="kalirin isoform X1"/>
    <property type="match status" value="1"/>
</dbReference>
<dbReference type="InterPro" id="IPR047054">
    <property type="entry name" value="Kalirin_TRIO_PH_1"/>
</dbReference>
<feature type="region of interest" description="Disordered" evidence="20">
    <location>
        <begin position="1566"/>
        <end position="1615"/>
    </location>
</feature>
<dbReference type="GeneTree" id="ENSGT00940000154766"/>
<keyword evidence="13" id="KW-0067">ATP-binding</keyword>
<feature type="region of interest" description="Disordered" evidence="20">
    <location>
        <begin position="2240"/>
        <end position="2325"/>
    </location>
</feature>
<evidence type="ECO:0000256" key="19">
    <source>
        <dbReference type="SAM" id="Coils"/>
    </source>
</evidence>
<dbReference type="SMART" id="SM00408">
    <property type="entry name" value="IGc2"/>
    <property type="match status" value="1"/>
</dbReference>
<dbReference type="InterPro" id="IPR008271">
    <property type="entry name" value="Ser/Thr_kinase_AS"/>
</dbReference>
<dbReference type="InterPro" id="IPR001849">
    <property type="entry name" value="PH_domain"/>
</dbReference>
<dbReference type="Proteomes" id="UP000007646">
    <property type="component" value="Unassembled WGS sequence"/>
</dbReference>
<evidence type="ECO:0000256" key="12">
    <source>
        <dbReference type="ARBA" id="ARBA00022777"/>
    </source>
</evidence>
<keyword evidence="14" id="KW-1015">Disulfide bond</keyword>
<dbReference type="InterPro" id="IPR002017">
    <property type="entry name" value="Spectrin_repeat"/>
</dbReference>
<dbReference type="InterPro" id="IPR047053">
    <property type="entry name" value="Kalirin_TRIO_SH3_2"/>
</dbReference>
<dbReference type="FunFam" id="2.30.30.40:FF:000038">
    <property type="entry name" value="kalirin isoform X1"/>
    <property type="match status" value="1"/>
</dbReference>
<dbReference type="FunFam" id="1.10.510.10:FF:000152">
    <property type="entry name" value="kalirin isoform X1"/>
    <property type="match status" value="1"/>
</dbReference>
<keyword evidence="5" id="KW-0963">Cytoplasm</keyword>
<dbReference type="CDD" id="cd00176">
    <property type="entry name" value="SPEC"/>
    <property type="match status" value="6"/>
</dbReference>
<dbReference type="Pfam" id="PF00018">
    <property type="entry name" value="SH3_1"/>
    <property type="match status" value="1"/>
</dbReference>
<keyword evidence="12" id="KW-0418">Kinase</keyword>
<feature type="compositionally biased region" description="Basic residues" evidence="20">
    <location>
        <begin position="1762"/>
        <end position="1773"/>
    </location>
</feature>
<keyword evidence="8" id="KW-0344">Guanine-nucleotide releasing factor</keyword>
<dbReference type="InterPro" id="IPR007110">
    <property type="entry name" value="Ig-like_dom"/>
</dbReference>
<dbReference type="CDD" id="cd13241">
    <property type="entry name" value="PH2_Kalirin_Trio_p63RhoGEF"/>
    <property type="match status" value="1"/>
</dbReference>
<dbReference type="Pfam" id="PF00069">
    <property type="entry name" value="Pkinase"/>
    <property type="match status" value="1"/>
</dbReference>
<dbReference type="SMART" id="SM00325">
    <property type="entry name" value="RhoGEF"/>
    <property type="match status" value="2"/>
</dbReference>
<dbReference type="GO" id="GO:0005085">
    <property type="term" value="F:guanyl-nucleotide exchange factor activity"/>
    <property type="evidence" value="ECO:0007669"/>
    <property type="project" value="UniProtKB-KW"/>
</dbReference>
<dbReference type="CDD" id="cd14113">
    <property type="entry name" value="STKc_Trio_C"/>
    <property type="match status" value="1"/>
</dbReference>
<evidence type="ECO:0000256" key="6">
    <source>
        <dbReference type="ARBA" id="ARBA00022527"/>
    </source>
</evidence>
<evidence type="ECO:0000256" key="18">
    <source>
        <dbReference type="PROSITE-ProRule" id="PRU00192"/>
    </source>
</evidence>
<dbReference type="SMART" id="SM00220">
    <property type="entry name" value="S_TKc"/>
    <property type="match status" value="1"/>
</dbReference>
<dbReference type="FunFam" id="1.20.58.60:FF:000015">
    <property type="entry name" value="triple functional domain protein-like"/>
    <property type="match status" value="1"/>
</dbReference>
<dbReference type="FunFam" id="1.20.900.10:FF:000008">
    <property type="entry name" value="rho guanine nucleotide exchange factor 25"/>
    <property type="match status" value="1"/>
</dbReference>
<dbReference type="Gene3D" id="3.30.200.20">
    <property type="entry name" value="Phosphorylase Kinase, domain 1"/>
    <property type="match status" value="1"/>
</dbReference>
<dbReference type="InterPro" id="IPR003598">
    <property type="entry name" value="Ig_sub2"/>
</dbReference>
<dbReference type="PROSITE" id="PS50010">
    <property type="entry name" value="DH_2"/>
    <property type="match status" value="2"/>
</dbReference>
<dbReference type="SMART" id="SM00516">
    <property type="entry name" value="SEC14"/>
    <property type="match status" value="1"/>
</dbReference>
<evidence type="ECO:0000256" key="17">
    <source>
        <dbReference type="ARBA" id="ARBA00048679"/>
    </source>
</evidence>
<dbReference type="InterPro" id="IPR036028">
    <property type="entry name" value="SH3-like_dom_sf"/>
</dbReference>
<dbReference type="InterPro" id="IPR055251">
    <property type="entry name" value="SOS1_NGEF_PH"/>
</dbReference>
<evidence type="ECO:0000256" key="3">
    <source>
        <dbReference type="ARBA" id="ARBA00012513"/>
    </source>
</evidence>
<dbReference type="InterPro" id="IPR036179">
    <property type="entry name" value="Ig-like_dom_sf"/>
</dbReference>
<organism evidence="27 28">
    <name type="scientific">Loxodonta africana</name>
    <name type="common">African elephant</name>
    <dbReference type="NCBI Taxonomy" id="9785"/>
    <lineage>
        <taxon>Eukaryota</taxon>
        <taxon>Metazoa</taxon>
        <taxon>Chordata</taxon>
        <taxon>Craniata</taxon>
        <taxon>Vertebrata</taxon>
        <taxon>Euteleostomi</taxon>
        <taxon>Mammalia</taxon>
        <taxon>Eutheria</taxon>
        <taxon>Afrotheria</taxon>
        <taxon>Proboscidea</taxon>
        <taxon>Elephantidae</taxon>
        <taxon>Loxodonta</taxon>
    </lineage>
</organism>
<dbReference type="Gene3D" id="2.30.30.40">
    <property type="entry name" value="SH3 Domains"/>
    <property type="match status" value="2"/>
</dbReference>
<dbReference type="FunFam" id="2.30.29.30:FF:000091">
    <property type="entry name" value="kalirin isoform X1"/>
    <property type="match status" value="1"/>
</dbReference>
<keyword evidence="9" id="KW-0808">Transferase</keyword>
<evidence type="ECO:0000259" key="24">
    <source>
        <dbReference type="PROSITE" id="PS50011"/>
    </source>
</evidence>
<dbReference type="SUPFAM" id="SSF52087">
    <property type="entry name" value="CRAL/TRIO domain"/>
    <property type="match status" value="1"/>
</dbReference>
<evidence type="ECO:0000256" key="11">
    <source>
        <dbReference type="ARBA" id="ARBA00022741"/>
    </source>
</evidence>
<evidence type="ECO:0000256" key="5">
    <source>
        <dbReference type="ARBA" id="ARBA00022490"/>
    </source>
</evidence>
<dbReference type="FunFam" id="1.20.900.10:FF:000001">
    <property type="entry name" value="Guanine nucleotide exchange factor DBS"/>
    <property type="match status" value="1"/>
</dbReference>
<keyword evidence="10" id="KW-0677">Repeat</keyword>
<dbReference type="Pfam" id="PF22697">
    <property type="entry name" value="SOS1_NGEF_PH"/>
    <property type="match status" value="2"/>
</dbReference>
<dbReference type="InterPro" id="IPR051336">
    <property type="entry name" value="RhoGEF_Guanine_NuclExch_SF"/>
</dbReference>
<evidence type="ECO:0000256" key="20">
    <source>
        <dbReference type="SAM" id="MobiDB-lite"/>
    </source>
</evidence>
<dbReference type="SMART" id="SM00233">
    <property type="entry name" value="PH"/>
    <property type="match status" value="2"/>
</dbReference>
<feature type="region of interest" description="Disordered" evidence="20">
    <location>
        <begin position="2408"/>
        <end position="2455"/>
    </location>
</feature>
<name>G3U8L9_LOXAF</name>
<dbReference type="Ensembl" id="ENSLAFT00000036668.1">
    <property type="protein sequence ID" value="ENSLAFP00000024177.1"/>
    <property type="gene ID" value="ENSLAFG00000007860.3"/>
</dbReference>
<dbReference type="PROSITE" id="PS50002">
    <property type="entry name" value="SH3"/>
    <property type="match status" value="2"/>
</dbReference>
<evidence type="ECO:0000256" key="14">
    <source>
        <dbReference type="ARBA" id="ARBA00023157"/>
    </source>
</evidence>
<dbReference type="InterPro" id="IPR036865">
    <property type="entry name" value="CRAL-TRIO_dom_sf"/>
</dbReference>
<dbReference type="CDD" id="cd11853">
    <property type="entry name" value="SH3_Kalirin_2"/>
    <property type="match status" value="1"/>
</dbReference>
<dbReference type="InterPro" id="IPR003599">
    <property type="entry name" value="Ig_sub"/>
</dbReference>
<evidence type="ECO:0000259" key="22">
    <source>
        <dbReference type="PROSITE" id="PS50003"/>
    </source>
</evidence>
<feature type="coiled-coil region" evidence="19">
    <location>
        <begin position="722"/>
        <end position="749"/>
    </location>
</feature>
<dbReference type="FunFam" id="1.20.58.60:FF:000032">
    <property type="entry name" value="Kalirin RhoGEF kinase b"/>
    <property type="match status" value="1"/>
</dbReference>
<dbReference type="Pfam" id="PF23323">
    <property type="entry name" value="Spectrin_6"/>
    <property type="match status" value="1"/>
</dbReference>
<gene>
    <name evidence="27" type="primary">TRIO</name>
</gene>
<comment type="similarity">
    <text evidence="2">Belongs to the protein kinase superfamily. CAMK Ser/Thr protein kinase family.</text>
</comment>
<dbReference type="SUPFAM" id="SSF56112">
    <property type="entry name" value="Protein kinase-like (PK-like)"/>
    <property type="match status" value="1"/>
</dbReference>
<protein>
    <recommendedName>
        <fullName evidence="3">non-specific serine/threonine protein kinase</fullName>
        <ecNumber evidence="3">2.7.11.1</ecNumber>
    </recommendedName>
</protein>
<comment type="catalytic activity">
    <reaction evidence="16">
        <text>L-threonyl-[protein] + ATP = O-phospho-L-threonyl-[protein] + ADP + H(+)</text>
        <dbReference type="Rhea" id="RHEA:46608"/>
        <dbReference type="Rhea" id="RHEA-COMP:11060"/>
        <dbReference type="Rhea" id="RHEA-COMP:11605"/>
        <dbReference type="ChEBI" id="CHEBI:15378"/>
        <dbReference type="ChEBI" id="CHEBI:30013"/>
        <dbReference type="ChEBI" id="CHEBI:30616"/>
        <dbReference type="ChEBI" id="CHEBI:61977"/>
        <dbReference type="ChEBI" id="CHEBI:456216"/>
        <dbReference type="EC" id="2.7.11.1"/>
    </reaction>
</comment>
<dbReference type="Gene3D" id="1.20.58.60">
    <property type="match status" value="5"/>
</dbReference>
<dbReference type="SUPFAM" id="SSF48065">
    <property type="entry name" value="DBL homology domain (DH-domain)"/>
    <property type="match status" value="2"/>
</dbReference>
<dbReference type="GO" id="GO:0004674">
    <property type="term" value="F:protein serine/threonine kinase activity"/>
    <property type="evidence" value="ECO:0007669"/>
    <property type="project" value="UniProtKB-KW"/>
</dbReference>
<feature type="domain" description="PH" evidence="22">
    <location>
        <begin position="1444"/>
        <end position="1556"/>
    </location>
</feature>
<evidence type="ECO:0000313" key="27">
    <source>
        <dbReference type="Ensembl" id="ENSLAFP00000024177.1"/>
    </source>
</evidence>
<dbReference type="PROSITE" id="PS50835">
    <property type="entry name" value="IG_LIKE"/>
    <property type="match status" value="1"/>
</dbReference>
<feature type="region of interest" description="Disordered" evidence="20">
    <location>
        <begin position="1747"/>
        <end position="1861"/>
    </location>
</feature>
<evidence type="ECO:0000256" key="15">
    <source>
        <dbReference type="ARBA" id="ARBA00023319"/>
    </source>
</evidence>
<evidence type="ECO:0000256" key="8">
    <source>
        <dbReference type="ARBA" id="ARBA00022658"/>
    </source>
</evidence>
<dbReference type="PROSITE" id="PS50011">
    <property type="entry name" value="PROTEIN_KINASE_DOM"/>
    <property type="match status" value="1"/>
</dbReference>
<dbReference type="Pfam" id="PF07679">
    <property type="entry name" value="I-set"/>
    <property type="match status" value="1"/>
</dbReference>
<dbReference type="Gene3D" id="3.40.525.10">
    <property type="entry name" value="CRAL-TRIO lipid binding domain"/>
    <property type="match status" value="1"/>
</dbReference>
<dbReference type="InterPro" id="IPR001452">
    <property type="entry name" value="SH3_domain"/>
</dbReference>
<feature type="compositionally biased region" description="Low complexity" evidence="20">
    <location>
        <begin position="1885"/>
        <end position="1903"/>
    </location>
</feature>
<dbReference type="FunFam" id="1.20.58.60:FF:000034">
    <property type="entry name" value="kalirin isoform X2"/>
    <property type="match status" value="1"/>
</dbReference>
<dbReference type="Gene3D" id="2.30.29.30">
    <property type="entry name" value="Pleckstrin-homology domain (PH domain)/Phosphotyrosine-binding domain (PTB)"/>
    <property type="match status" value="2"/>
</dbReference>
<dbReference type="SMART" id="SM00409">
    <property type="entry name" value="IG"/>
    <property type="match status" value="1"/>
</dbReference>
<dbReference type="InterPro" id="IPR013098">
    <property type="entry name" value="Ig_I-set"/>
</dbReference>
<keyword evidence="11" id="KW-0547">Nucleotide-binding</keyword>
<evidence type="ECO:0000259" key="23">
    <source>
        <dbReference type="PROSITE" id="PS50010"/>
    </source>
</evidence>
<dbReference type="PROSITE" id="PS00108">
    <property type="entry name" value="PROTEIN_KINASE_ST"/>
    <property type="match status" value="1"/>
</dbReference>
<dbReference type="FunFam" id="2.30.30.40:FF:000040">
    <property type="entry name" value="kalirin isoform X1"/>
    <property type="match status" value="1"/>
</dbReference>
<evidence type="ECO:0000256" key="2">
    <source>
        <dbReference type="ARBA" id="ARBA00006692"/>
    </source>
</evidence>
<sequence>LSISGFRKNDEMKAMDVLPILKEKVAYLSGGRDKRGGPILTFPARSNHDRIRQEDLRRLISYLACIPSEEVCKRGFTVIVDMRGSKWDSIKPLLKVLQESFPRCIHVALIIKPDNFWQKQRTNFGSSKFEFETNMVSLEGLTKVVDPSQLTPEFDGCLEYNHEEWIEIRVAFEDYVSNATHMLSRLEELQDILAKKELPQDLEGARNMIEEHSQMKKKVIKAPIEDLDLEGQKLLQRIQSSDSFPKKNSGSGNVDLQSLVPKVSSMLDRLHSTRQHLHQMWHVRKLKLDQCFQLRLFEQDAEKMFDWITHNKGLFLNSYTEIGTSHPHAMELQTQHNHFAMNCMNVYVNINRIMSVANRLVESGHYASQQIKQIANQLEQEWKAFAAALDERSTLLDMSSIFHQKAEKYMSNVDSWCKACGEVDLPSELQDLEDAIHHHQGIYEHITLAYSEVSQDGKSLLDKLQRPLTPGSSDSLTASANYSKAVHHVLDVIHEVLHHQRQLENIWQHRKVRLHQRLQLCVFQQDVQQVLDWIENHGEAFLSKHTGVGKSLHRARALQKRHEDFEEVAQNTYTNADKLLEAAEQLAQTGECDPEEIYQAAHQLEDRIQDFVRRVEQRKILLDMSVSFHTHVKELWTWLEELQKELLDDVYAESVEAVQDLIKRFGQQQQTTLQVTVNVIKEGEDLIQQLRSGHTHLTSLLLCRDSAISSNKTPHNSSINHIETVLQQLDEAQSQMEELFQERKIKLELFLQLRIFERDAIDIISDLESWNDELSQQMNDFDTEDLTIAEQRLQHHADKALTMNNLTFDVIHQGQDLLQYVNEVQASGVELLCDRDVDMATRVQDLLEFLHEKQQELDLAAEQHRKHLEQCVQLRHLQAEVKQVLGWIRNGESMLNAGLITASSLQEAEQLQREHEQFQHAIEKTHQSALQVQQKAEAMLQANHYDMDMIRDCAEKVASHWQQLMLKMEDRLKLVNASVAFYKTSEQVCSVLESLEQEYKREEDWCGGADKLGPNSETDHVTPMISKHLEQKEAFLKACTLARRNADVFLKYLHRNSVNMPGMVTHIKAPEQQVKNILNELFQRENRVLHYWTMRKRRLDQCQQYVVFERSAKQALEWIHDNGEFYLSTHTSTGSSIQHTQELLKEHEEFQITAKQTKERVKLLIQLADGFCEKGHAHAAEIKKCVTAVDKRYRDFSVRMEKYRTSLEKALGISSDSNKSSKSLQLDIIPASTPGSEVKLRDAAHELNEEKRKSARRKEFIMAELIQTEKAYVRDLRECMDTYLWEMTSGVEEIPPGIVNKELVIFGNMQEIYEFHNNIFLKELEKYEQLPEDVGHCFVTWADKFQMYVTYCKNKPDSTQLILEHAGSYFDEIQQRHGLANSISSYLIKPVQRITKYQLLLKELLTCCEEGKGEIKDGLEVMLSVPKRANDAMHLSMLEGFDENIESQGELFLQESFQVWDPKTLIRKGRERHLFLFEMSLVFSKEVKDSSGRSKYLYKSKLFTSELGVTEHVEGDPCKFALWVGRTPTSDNKIVLKASSIENKQDWIKHIREVIQERTIHLKGALKEPIHIPKTAPATRQKGRRDGEDLDSQGDGSSQPDTISIASRTSQNTLDSDKLSGGCELTVVIHDFTACNSNELTIRRGQTVEVLERPHDKPDWCLVRTTDRSPAAEGLVPCGSLCIAHSRSSMEMEGIFNHKDSYSVDTTEGFGKVSSILNANSQPHMIGAQSSPGPKRPGNTLRKWLTSPVRRLSSGKADGHVKKLAHKHKKSREVRKSVDAGSQKDSDDSAATPQDETIEESSSSGMQSCGEEEGEEGADAVPLPPPMAIQQHSLLQPDSQDDKASSRLLVRPTSSETPSAAELVSAIEELVKSKMTLELSQYKGDSSSPSFNPSDNSLLSSSSPIDEMEERKSSSLKRRHYVLQELVETERDYVRDLGYVVEGYMALMKEDGVPDDMKGKDKIVFGNIHQIYDWHRDFFLGELEKCLEDPEKLGSLFVKHERRLHMYIVYCQNKPKSEHIVSEYIDTFFEDLKQRLGHRLQLTDLLIKPVQRIMKYQLLLKDFLKYSKKASLDTSELERAVEVMCIVPKRCNDMMNVGRLQGFDGKIVAQGKLLLQDTFLVTDQDTGLLPRCKERRVFLFEQIVIFSEPLDKKKGFSMPGFLFKNSIKVSCLCLEENVENDPCKFALTSRTGDVVETFILHSSSPSVRQTWIHEINQILENQRNFLNALTSPIEYQRKGQVSVSMQTQPEKEVPVAQGGPKPAAPAGSRESPGSASAQSSPPVPPYQLYTSSQDRGAWCHPHPPATGRRDLGKMQSESSSSSNISTMLVTHDYTAVKEDEINVYQGEVVQILASNQQNMFLVFRAATDQCPAAEGWIPGFVLGHTSTVVLENPDGTLKKSTSWHTALRLRKKSEKKDKDGKREGKLENGYGKSRAGLSNKVSVKQTSPERESKHLGRARAATYELLNPNYIYDVPPEFVIPLSEVTCETGETVVLRCRVCGRPKASITWKGPEHNTLNNDGHYSISYSDLGEAALKIVGATTEDDGLYTCIAVNDMGAASSSASLRVLAVQGRPTRPLEEEAVCVGHIIHLLPPASSALCCFVFIAPQTLDKRAQMWTWFKEISFQMTTWAEVRPPGLRLYIFKRNAWEQMGTALPTADGQPTGFSPLSPGSDGIMVTWKDNFDAFYSEVAELGRGRFSVVKKCDQKGTKRAVATKFVNKKLMKRDQVTHELGILQNLQHPLLVGLLDTFETPTSYVLVLEMADQGRLLDCVVRWGNLTEGKIRMYLGEVLEAVRYLHNCRIAHLDLKPENILVDQSSAKPTIKLADFGDAVQLNTTYYIHPLLGNPEFSAPEIILGNPVSLTADTWSIGVLTYVLLSGVSPFLDDSVEETCLNICRLDFSFPDDYFKGVSQKAKDFVCFLLREDPATRPSAALSLQEHWLQAGHSKSAATLDTSRLTSFIERRKHQNDVGPIRSIKNFLQSRL</sequence>
<dbReference type="FunFam" id="3.30.200.20:FF:000169">
    <property type="entry name" value="kalirin isoform X1"/>
    <property type="match status" value="1"/>
</dbReference>
<feature type="compositionally biased region" description="Low complexity" evidence="20">
    <location>
        <begin position="1800"/>
        <end position="1809"/>
    </location>
</feature>
<keyword evidence="6" id="KW-0723">Serine/threonine-protein kinase</keyword>
<feature type="domain" description="PH" evidence="22">
    <location>
        <begin position="2106"/>
        <end position="2220"/>
    </location>
</feature>
<evidence type="ECO:0000259" key="25">
    <source>
        <dbReference type="PROSITE" id="PS50191"/>
    </source>
</evidence>
<dbReference type="GO" id="GO:0019898">
    <property type="term" value="C:extrinsic component of membrane"/>
    <property type="evidence" value="ECO:0007669"/>
    <property type="project" value="TreeGrafter"/>
</dbReference>
<evidence type="ECO:0000256" key="1">
    <source>
        <dbReference type="ARBA" id="ARBA00004496"/>
    </source>
</evidence>
<evidence type="ECO:0000259" key="26">
    <source>
        <dbReference type="PROSITE" id="PS50835"/>
    </source>
</evidence>
<dbReference type="FunFam" id="2.30.29.30:FF:000040">
    <property type="entry name" value="Kalirin RhoGEF kinase b"/>
    <property type="match status" value="1"/>
</dbReference>
<evidence type="ECO:0000256" key="4">
    <source>
        <dbReference type="ARBA" id="ARBA00022443"/>
    </source>
</evidence>
<dbReference type="SUPFAM" id="SSF46966">
    <property type="entry name" value="Spectrin repeat"/>
    <property type="match status" value="6"/>
</dbReference>
<dbReference type="InterPro" id="IPR000719">
    <property type="entry name" value="Prot_kinase_dom"/>
</dbReference>
<evidence type="ECO:0000313" key="28">
    <source>
        <dbReference type="Proteomes" id="UP000007646"/>
    </source>
</evidence>
<dbReference type="FunFam" id="1.20.58.60:FF:000023">
    <property type="entry name" value="Kalirin RhoGEF kinase b"/>
    <property type="match status" value="1"/>
</dbReference>
<dbReference type="GO" id="GO:0005524">
    <property type="term" value="F:ATP binding"/>
    <property type="evidence" value="ECO:0007669"/>
    <property type="project" value="UniProtKB-KW"/>
</dbReference>
<evidence type="ECO:0000256" key="13">
    <source>
        <dbReference type="ARBA" id="ARBA00022840"/>
    </source>
</evidence>
<dbReference type="PANTHER" id="PTHR22826:SF106">
    <property type="entry name" value="TRIO, ISOFORM A"/>
    <property type="match status" value="1"/>
</dbReference>
<keyword evidence="15" id="KW-0393">Immunoglobulin domain</keyword>
<keyword evidence="28" id="KW-1185">Reference proteome</keyword>
<dbReference type="CDD" id="cd00170">
    <property type="entry name" value="SEC14"/>
    <property type="match status" value="1"/>
</dbReference>
<reference evidence="27" key="3">
    <citation type="submission" date="2025-09" db="UniProtKB">
        <authorList>
            <consortium name="Ensembl"/>
        </authorList>
    </citation>
    <scope>IDENTIFICATION</scope>
    <source>
        <strain evidence="27">Isolate ISIS603380</strain>
    </source>
</reference>
<evidence type="ECO:0000256" key="16">
    <source>
        <dbReference type="ARBA" id="ARBA00047899"/>
    </source>
</evidence>
<feature type="domain" description="DH" evidence="23">
    <location>
        <begin position="1918"/>
        <end position="2094"/>
    </location>
</feature>
<dbReference type="EC" id="2.7.11.1" evidence="3"/>
<dbReference type="FunFam" id="3.40.525.10:FF:000003">
    <property type="entry name" value="kalirin isoform X2"/>
    <property type="match status" value="1"/>
</dbReference>
<dbReference type="InterPro" id="IPR001251">
    <property type="entry name" value="CRAL-TRIO_dom"/>
</dbReference>
<dbReference type="PROSITE" id="PS50191">
    <property type="entry name" value="CRAL_TRIO"/>
    <property type="match status" value="1"/>
</dbReference>
<feature type="domain" description="SH3" evidence="21">
    <location>
        <begin position="2322"/>
        <end position="2387"/>
    </location>
</feature>
<dbReference type="InterPro" id="IPR035899">
    <property type="entry name" value="DBL_dom_sf"/>
</dbReference>
<dbReference type="CDD" id="cd11852">
    <property type="entry name" value="SH3_Kalirin_1"/>
    <property type="match status" value="1"/>
</dbReference>
<keyword evidence="4 18" id="KW-0728">SH3 domain</keyword>